<evidence type="ECO:0000313" key="5">
    <source>
        <dbReference type="EMBL" id="GIG33650.1"/>
    </source>
</evidence>
<dbReference type="GO" id="GO:0042597">
    <property type="term" value="C:periplasmic space"/>
    <property type="evidence" value="ECO:0007669"/>
    <property type="project" value="UniProtKB-SubCell"/>
</dbReference>
<reference evidence="6 7" key="1">
    <citation type="submission" date="2020-07" db="EMBL/GenBank/DDBJ databases">
        <title>Sequencing the genomes of 1000 actinobacteria strains.</title>
        <authorList>
            <person name="Klenk H.-P."/>
        </authorList>
    </citation>
    <scope>NUCLEOTIDE SEQUENCE [LARGE SCALE GENOMIC DNA]</scope>
    <source>
        <strain evidence="6 7">DSM 24482</strain>
    </source>
</reference>
<keyword evidence="2" id="KW-0813">Transport</keyword>
<organism evidence="6 7">
    <name type="scientific">Cellulomonas oligotrophica</name>
    <dbReference type="NCBI Taxonomy" id="931536"/>
    <lineage>
        <taxon>Bacteria</taxon>
        <taxon>Bacillati</taxon>
        <taxon>Actinomycetota</taxon>
        <taxon>Actinomycetes</taxon>
        <taxon>Micrococcales</taxon>
        <taxon>Cellulomonadaceae</taxon>
        <taxon>Cellulomonas</taxon>
    </lineage>
</organism>
<reference evidence="5 8" key="2">
    <citation type="submission" date="2021-01" db="EMBL/GenBank/DDBJ databases">
        <title>Whole genome shotgun sequence of Cellulomonas oligotrophica NBRC 109435.</title>
        <authorList>
            <person name="Komaki H."/>
            <person name="Tamura T."/>
        </authorList>
    </citation>
    <scope>NUCLEOTIDE SEQUENCE [LARGE SCALE GENOMIC DNA]</scope>
    <source>
        <strain evidence="5 8">NBRC 109435</strain>
    </source>
</reference>
<evidence type="ECO:0000256" key="2">
    <source>
        <dbReference type="ARBA" id="ARBA00022448"/>
    </source>
</evidence>
<dbReference type="RefSeq" id="WP_179625408.1">
    <property type="nucleotide sequence ID" value="NZ_BAABFI010000006.1"/>
</dbReference>
<sequence>MSDRRPPVTDPVVRDLVRLARASVSRRRLLAGAAGAVGTGALLAACGTGGAPTSAGGASASAGGAVRWANWTQYLDQDESGTSFPTLEAFTEQSGVEVAYAEDIEDNDTFYGKVSGQLANGQDIGYDVVTLTDWMAARWIRQDYAALLDRESIPNAANILTTLQDVAFDPGRNHSLTWQSGMTGIAWDKEKIPGGLRSVSQLWDPQYAGRVEVLSEMRDTIGLLMLDQGVSPAGPWTDTDWTAALEVLEAQLASGQIRQVRGNSYTQDLASGDAVACIAWSGDITSLNYEFDGRFGFAVPDAGGMLWSDNLMVPTPSPRKAAAEQLFDYYYDPQVAAQVAAWVNYVTPVQGAQEAMLEIDPALAEDPMIFPDDLVLETVHVFGSLTADEEELYNGRFLDAIGA</sequence>
<dbReference type="Proteomes" id="UP000577956">
    <property type="component" value="Unassembled WGS sequence"/>
</dbReference>
<dbReference type="PANTHER" id="PTHR30222:SF17">
    <property type="entry name" value="SPERMIDINE_PUTRESCINE-BINDING PERIPLASMIC PROTEIN"/>
    <property type="match status" value="1"/>
</dbReference>
<dbReference type="InterPro" id="IPR006311">
    <property type="entry name" value="TAT_signal"/>
</dbReference>
<name>A0A7Y9JZQ8_9CELL</name>
<keyword evidence="4" id="KW-0574">Periplasm</keyword>
<keyword evidence="8" id="KW-1185">Reference proteome</keyword>
<gene>
    <name evidence="6" type="ORF">BKA21_003691</name>
    <name evidence="5" type="ORF">Col01nite_28090</name>
</gene>
<dbReference type="SUPFAM" id="SSF53850">
    <property type="entry name" value="Periplasmic binding protein-like II"/>
    <property type="match status" value="1"/>
</dbReference>
<comment type="subcellular location">
    <subcellularLocation>
        <location evidence="1">Periplasm</location>
    </subcellularLocation>
</comment>
<evidence type="ECO:0000256" key="4">
    <source>
        <dbReference type="ARBA" id="ARBA00022764"/>
    </source>
</evidence>
<dbReference type="GO" id="GO:0019808">
    <property type="term" value="F:polyamine binding"/>
    <property type="evidence" value="ECO:0007669"/>
    <property type="project" value="InterPro"/>
</dbReference>
<keyword evidence="3" id="KW-0732">Signal</keyword>
<protein>
    <submittedName>
        <fullName evidence="5">ABC transporter substrate-binding protein</fullName>
    </submittedName>
    <submittedName>
        <fullName evidence="6">Spermidine/putrescine transport system substrate-binding protein</fullName>
    </submittedName>
</protein>
<dbReference type="Gene3D" id="3.40.190.10">
    <property type="entry name" value="Periplasmic binding protein-like II"/>
    <property type="match status" value="2"/>
</dbReference>
<dbReference type="InterPro" id="IPR006059">
    <property type="entry name" value="SBP"/>
</dbReference>
<proteinExistence type="predicted"/>
<evidence type="ECO:0000313" key="7">
    <source>
        <dbReference type="Proteomes" id="UP000577956"/>
    </source>
</evidence>
<dbReference type="PROSITE" id="PS51318">
    <property type="entry name" value="TAT"/>
    <property type="match status" value="1"/>
</dbReference>
<evidence type="ECO:0000256" key="3">
    <source>
        <dbReference type="ARBA" id="ARBA00022729"/>
    </source>
</evidence>
<dbReference type="Pfam" id="PF13416">
    <property type="entry name" value="SBP_bac_8"/>
    <property type="match status" value="1"/>
</dbReference>
<dbReference type="InterPro" id="IPR001188">
    <property type="entry name" value="Sperm_putr-bd"/>
</dbReference>
<accession>A0A7Y9JZQ8</accession>
<comment type="caution">
    <text evidence="6">The sequence shown here is derived from an EMBL/GenBank/DDBJ whole genome shotgun (WGS) entry which is preliminary data.</text>
</comment>
<dbReference type="PANTHER" id="PTHR30222">
    <property type="entry name" value="SPERMIDINE/PUTRESCINE-BINDING PERIPLASMIC PROTEIN"/>
    <property type="match status" value="1"/>
</dbReference>
<dbReference type="AlphaFoldDB" id="A0A7Y9JZQ8"/>
<dbReference type="PRINTS" id="PR00909">
    <property type="entry name" value="SPERMDNBNDNG"/>
</dbReference>
<evidence type="ECO:0000313" key="6">
    <source>
        <dbReference type="EMBL" id="NYD88142.1"/>
    </source>
</evidence>
<dbReference type="EMBL" id="BONN01000008">
    <property type="protein sequence ID" value="GIG33650.1"/>
    <property type="molecule type" value="Genomic_DNA"/>
</dbReference>
<dbReference type="GO" id="GO:0015846">
    <property type="term" value="P:polyamine transport"/>
    <property type="evidence" value="ECO:0007669"/>
    <property type="project" value="InterPro"/>
</dbReference>
<evidence type="ECO:0000256" key="1">
    <source>
        <dbReference type="ARBA" id="ARBA00004418"/>
    </source>
</evidence>
<dbReference type="Proteomes" id="UP000618382">
    <property type="component" value="Unassembled WGS sequence"/>
</dbReference>
<evidence type="ECO:0000313" key="8">
    <source>
        <dbReference type="Proteomes" id="UP000618382"/>
    </source>
</evidence>
<dbReference type="EMBL" id="JACCBK010000001">
    <property type="protein sequence ID" value="NYD88142.1"/>
    <property type="molecule type" value="Genomic_DNA"/>
</dbReference>
<dbReference type="CDD" id="cd13590">
    <property type="entry name" value="PBP2_PotD_PotF_like"/>
    <property type="match status" value="1"/>
</dbReference>